<proteinExistence type="predicted"/>
<dbReference type="InterPro" id="IPR001789">
    <property type="entry name" value="Sig_transdc_resp-reg_receiver"/>
</dbReference>
<dbReference type="InterPro" id="IPR011006">
    <property type="entry name" value="CheY-like_superfamily"/>
</dbReference>
<evidence type="ECO:0000256" key="1">
    <source>
        <dbReference type="PROSITE-ProRule" id="PRU00169"/>
    </source>
</evidence>
<name>A0AAU7DRJ8_9BACT</name>
<dbReference type="PROSITE" id="PS50110">
    <property type="entry name" value="RESPONSE_REGULATORY"/>
    <property type="match status" value="1"/>
</dbReference>
<feature type="modified residue" description="4-aspartylphosphate" evidence="1">
    <location>
        <position position="55"/>
    </location>
</feature>
<dbReference type="InterPro" id="IPR007492">
    <property type="entry name" value="LytTR_DNA-bd_dom"/>
</dbReference>
<dbReference type="PANTHER" id="PTHR37299:SF1">
    <property type="entry name" value="STAGE 0 SPORULATION PROTEIN A HOMOLOG"/>
    <property type="match status" value="1"/>
</dbReference>
<feature type="domain" description="HTH LytTR-type" evidence="3">
    <location>
        <begin position="148"/>
        <end position="252"/>
    </location>
</feature>
<dbReference type="PROSITE" id="PS50930">
    <property type="entry name" value="HTH_LYTTR"/>
    <property type="match status" value="1"/>
</dbReference>
<dbReference type="Pfam" id="PF04397">
    <property type="entry name" value="LytTR"/>
    <property type="match status" value="1"/>
</dbReference>
<dbReference type="EMBL" id="CP121196">
    <property type="protein sequence ID" value="XBH19920.1"/>
    <property type="molecule type" value="Genomic_DNA"/>
</dbReference>
<dbReference type="GO" id="GO:0000156">
    <property type="term" value="F:phosphorelay response regulator activity"/>
    <property type="evidence" value="ECO:0007669"/>
    <property type="project" value="InterPro"/>
</dbReference>
<dbReference type="PANTHER" id="PTHR37299">
    <property type="entry name" value="TRANSCRIPTIONAL REGULATOR-RELATED"/>
    <property type="match status" value="1"/>
</dbReference>
<organism evidence="4">
    <name type="scientific">Telmatobacter sp. DSM 110680</name>
    <dbReference type="NCBI Taxonomy" id="3036704"/>
    <lineage>
        <taxon>Bacteria</taxon>
        <taxon>Pseudomonadati</taxon>
        <taxon>Acidobacteriota</taxon>
        <taxon>Terriglobia</taxon>
        <taxon>Terriglobales</taxon>
        <taxon>Acidobacteriaceae</taxon>
        <taxon>Telmatobacter</taxon>
    </lineage>
</organism>
<keyword evidence="4" id="KW-0238">DNA-binding</keyword>
<gene>
    <name evidence="4" type="ORF">P8935_11510</name>
</gene>
<keyword evidence="1" id="KW-0597">Phosphoprotein</keyword>
<dbReference type="SUPFAM" id="SSF52172">
    <property type="entry name" value="CheY-like"/>
    <property type="match status" value="1"/>
</dbReference>
<dbReference type="Gene3D" id="2.40.50.1020">
    <property type="entry name" value="LytTr DNA-binding domain"/>
    <property type="match status" value="1"/>
</dbReference>
<dbReference type="AlphaFoldDB" id="A0AAU7DRJ8"/>
<evidence type="ECO:0000259" key="3">
    <source>
        <dbReference type="PROSITE" id="PS50930"/>
    </source>
</evidence>
<reference evidence="4" key="1">
    <citation type="submission" date="2023-03" db="EMBL/GenBank/DDBJ databases">
        <title>Edaphobacter sp.</title>
        <authorList>
            <person name="Huber K.J."/>
            <person name="Papendorf J."/>
            <person name="Pilke C."/>
            <person name="Bunk B."/>
            <person name="Sproeer C."/>
            <person name="Pester M."/>
        </authorList>
    </citation>
    <scope>NUCLEOTIDE SEQUENCE</scope>
    <source>
        <strain evidence="4">DSM 110680</strain>
    </source>
</reference>
<dbReference type="Pfam" id="PF00072">
    <property type="entry name" value="Response_reg"/>
    <property type="match status" value="1"/>
</dbReference>
<dbReference type="SMART" id="SM00850">
    <property type="entry name" value="LytTR"/>
    <property type="match status" value="1"/>
</dbReference>
<feature type="domain" description="Response regulatory" evidence="2">
    <location>
        <begin position="4"/>
        <end position="117"/>
    </location>
</feature>
<dbReference type="SMART" id="SM00448">
    <property type="entry name" value="REC"/>
    <property type="match status" value="1"/>
</dbReference>
<dbReference type="Gene3D" id="3.40.50.2300">
    <property type="match status" value="1"/>
</dbReference>
<evidence type="ECO:0000313" key="4">
    <source>
        <dbReference type="EMBL" id="XBH19920.1"/>
    </source>
</evidence>
<dbReference type="RefSeq" id="WP_348265142.1">
    <property type="nucleotide sequence ID" value="NZ_CP121196.1"/>
</dbReference>
<sequence>MTLRALIVDDEALARTALVRLLKRERDVNLIGQCDDGESAVQTIRQAQPDIVFLDVQMPEMDGFQVVEAVGVDRMPVTIFVTAFDRYAIRAFDANAVDYLLKPFAPDRLTRALARARERCLGRQDKEAAQRLFALLDSRLQTDYAQRLAVATGGRIMFVAVADIDWIEAEGNYARLHVSRKVFDVRETLQALMEKLDPREFIRIHRSTIVNARRIREVQPWFQGSHIVVLQSGEELRMSRYQRDAVERLLGKRA</sequence>
<dbReference type="GO" id="GO:0003677">
    <property type="term" value="F:DNA binding"/>
    <property type="evidence" value="ECO:0007669"/>
    <property type="project" value="UniProtKB-KW"/>
</dbReference>
<evidence type="ECO:0000259" key="2">
    <source>
        <dbReference type="PROSITE" id="PS50110"/>
    </source>
</evidence>
<accession>A0AAU7DRJ8</accession>
<protein>
    <submittedName>
        <fullName evidence="4">LytTR family DNA-binding domain-containing protein</fullName>
    </submittedName>
</protein>
<dbReference type="InterPro" id="IPR046947">
    <property type="entry name" value="LytR-like"/>
</dbReference>